<protein>
    <submittedName>
        <fullName evidence="2">Sulfurtransferase</fullName>
    </submittedName>
</protein>
<organism evidence="2">
    <name type="scientific">Streptomyces sp. SID7499</name>
    <dbReference type="NCBI Taxonomy" id="2706086"/>
    <lineage>
        <taxon>Bacteria</taxon>
        <taxon>Bacillati</taxon>
        <taxon>Actinomycetota</taxon>
        <taxon>Actinomycetes</taxon>
        <taxon>Kitasatosporales</taxon>
        <taxon>Streptomycetaceae</taxon>
        <taxon>Streptomyces</taxon>
    </lineage>
</organism>
<dbReference type="EMBL" id="JAAGMN010010036">
    <property type="protein sequence ID" value="NEE22880.1"/>
    <property type="molecule type" value="Genomic_DNA"/>
</dbReference>
<proteinExistence type="predicted"/>
<comment type="caution">
    <text evidence="2">The sequence shown here is derived from an EMBL/GenBank/DDBJ whole genome shotgun (WGS) entry which is preliminary data.</text>
</comment>
<keyword evidence="1" id="KW-0472">Membrane</keyword>
<keyword evidence="1" id="KW-1133">Transmembrane helix</keyword>
<sequence>GTAVGAGLTFAALSNTCAMGMMLAKLPYNRGPRTDIRTVIASLRNR</sequence>
<keyword evidence="1" id="KW-0812">Transmembrane</keyword>
<gene>
    <name evidence="2" type="ORF">G3M58_92560</name>
</gene>
<name>A0A6G3XZF1_9ACTN</name>
<dbReference type="GO" id="GO:0016740">
    <property type="term" value="F:transferase activity"/>
    <property type="evidence" value="ECO:0007669"/>
    <property type="project" value="UniProtKB-KW"/>
</dbReference>
<evidence type="ECO:0000313" key="2">
    <source>
        <dbReference type="EMBL" id="NEE22880.1"/>
    </source>
</evidence>
<reference evidence="2" key="1">
    <citation type="submission" date="2020-01" db="EMBL/GenBank/DDBJ databases">
        <title>Insect and environment-associated Actinomycetes.</title>
        <authorList>
            <person name="Currrie C."/>
            <person name="Chevrette M."/>
            <person name="Carlson C."/>
            <person name="Stubbendieck R."/>
            <person name="Wendt-Pienkowski E."/>
        </authorList>
    </citation>
    <scope>NUCLEOTIDE SEQUENCE</scope>
    <source>
        <strain evidence="2">SID7499</strain>
    </source>
</reference>
<feature type="transmembrane region" description="Helical" evidence="1">
    <location>
        <begin position="6"/>
        <end position="24"/>
    </location>
</feature>
<feature type="non-terminal residue" evidence="2">
    <location>
        <position position="1"/>
    </location>
</feature>
<dbReference type="Gene3D" id="6.10.140.1340">
    <property type="match status" value="1"/>
</dbReference>
<keyword evidence="2" id="KW-0808">Transferase</keyword>
<dbReference type="AlphaFoldDB" id="A0A6G3XZF1"/>
<accession>A0A6G3XZF1</accession>
<evidence type="ECO:0000256" key="1">
    <source>
        <dbReference type="SAM" id="Phobius"/>
    </source>
</evidence>